<feature type="domain" description="SAC" evidence="2">
    <location>
        <begin position="193"/>
        <end position="534"/>
    </location>
</feature>
<dbReference type="PROSITE" id="PS51791">
    <property type="entry name" value="HSAC2"/>
    <property type="match status" value="1"/>
</dbReference>
<dbReference type="GO" id="GO:0043812">
    <property type="term" value="F:phosphatidylinositol-4-phosphate phosphatase activity"/>
    <property type="evidence" value="ECO:0007669"/>
    <property type="project" value="TreeGrafter"/>
</dbReference>
<dbReference type="PROSITE" id="PS50275">
    <property type="entry name" value="SAC"/>
    <property type="match status" value="1"/>
</dbReference>
<protein>
    <submittedName>
        <fullName evidence="4">Phosphatidylinositide phosphatase SAC2-like</fullName>
    </submittedName>
</protein>
<dbReference type="InterPro" id="IPR034753">
    <property type="entry name" value="hSac2"/>
</dbReference>
<dbReference type="GO" id="GO:2001135">
    <property type="term" value="P:regulation of endocytic recycling"/>
    <property type="evidence" value="ECO:0007669"/>
    <property type="project" value="TreeGrafter"/>
</dbReference>
<dbReference type="GO" id="GO:0005769">
    <property type="term" value="C:early endosome"/>
    <property type="evidence" value="ECO:0007669"/>
    <property type="project" value="TreeGrafter"/>
</dbReference>
<feature type="compositionally biased region" description="Basic and acidic residues" evidence="1">
    <location>
        <begin position="987"/>
        <end position="996"/>
    </location>
</feature>
<dbReference type="EMBL" id="IACT01005450">
    <property type="protein sequence ID" value="LAC24605.1"/>
    <property type="molecule type" value="mRNA"/>
</dbReference>
<dbReference type="AlphaFoldDB" id="A0A6A7G3W1"/>
<dbReference type="InterPro" id="IPR002013">
    <property type="entry name" value="SAC_dom"/>
</dbReference>
<organism evidence="4">
    <name type="scientific">Hirondellea gigas</name>
    <dbReference type="NCBI Taxonomy" id="1518452"/>
    <lineage>
        <taxon>Eukaryota</taxon>
        <taxon>Metazoa</taxon>
        <taxon>Ecdysozoa</taxon>
        <taxon>Arthropoda</taxon>
        <taxon>Crustacea</taxon>
        <taxon>Multicrustacea</taxon>
        <taxon>Malacostraca</taxon>
        <taxon>Eumalacostraca</taxon>
        <taxon>Peracarida</taxon>
        <taxon>Amphipoda</taxon>
        <taxon>Amphilochidea</taxon>
        <taxon>Lysianassida</taxon>
        <taxon>Lysianassidira</taxon>
        <taxon>Lysianassoidea</taxon>
        <taxon>Lysianassidae</taxon>
        <taxon>Hirondellea</taxon>
    </lineage>
</organism>
<feature type="domain" description="HSac2" evidence="3">
    <location>
        <begin position="610"/>
        <end position="791"/>
    </location>
</feature>
<dbReference type="PANTHER" id="PTHR45662:SF8">
    <property type="entry name" value="PHOSPHATIDYLINOSITIDE PHOSPHATASE SAC2"/>
    <property type="match status" value="1"/>
</dbReference>
<dbReference type="PANTHER" id="PTHR45662">
    <property type="entry name" value="PHOSPHATIDYLINOSITIDE PHOSPHATASE SAC1"/>
    <property type="match status" value="1"/>
</dbReference>
<feature type="compositionally biased region" description="Polar residues" evidence="1">
    <location>
        <begin position="997"/>
        <end position="1010"/>
    </location>
</feature>
<sequence>MELLQTDAYYILNKGQNSLWFDRKTGNHEYKTCWDLANARNPSCLGTVHGMLGKLQIHADLPPRLALITRVREVGAPVFACGVGSRVYCIRRVAFLPLTPHHLDSSTINNLGLSPCQKHHNTGTNNERRGVGIPDPRAGLSKTFGTLRNVTSSLRTATANVAANATGQSKSRKEERDKERYERRILDELLKMFNESESGESFYFCNDSVDITSSLQRQSSANYDKSLPLWKRAHDNFFWNKHMMTDFMKNGASDADAWVVPVIQGFVQIEPVPLDTPDTNTEKHNAMPGDFYSLCLISRRSRHRAGTRYKRRGVDEDGYVANYVETEQLVTLNTHVIAYVQVRGSVPVYWSQPGYKYRPPPRLDKGEEETQAAFTRHFSHETERYKHVVCISLIEQAGKEKVISDAYTSNILKLNSPNLTYVTFDFHEYCRGLRYENVSVLVEGLSTVLQNAGYCWVDKHGVICTQRSVCRTNCIDCLDRTNVVQTAMGRAVLERQFVKLGLLSPDHPLPNLCRSALNTMWANNGDALSRQYAGTQALKGDFTRTGERKLSSLMKDGMNSANRYYMNRFRDAYRQATIDTMLGAPVSAELLHLDSECAASATEEEEDDANAVAQHVKSVIDDATILLVPDAHTVLGAWGLIDADHQTGDPEQMDMDTILVLTRDSYYVAQYDEASDRITNYQRVSLIDLDCIEIGQYSFPSVFKQSRVHHCLRLCYQVDKQPGYFHTLRSMNIRFFNNLAVTIKTEEERVESIKSIGETFEVGGQLIGCDAPLHLLPRLEKRRNKGRSQLLNPLSLFSQPLASFTKPSPDSFKSAGSRAFSNVTSGLARLNPISNFKRHRNSSSRNANSTFYTQKPIVSIEYLQEGEPTSYMFPEIHLSCCGVLASSVTTQAHHGSVSTPHPPSSPLTRSISEGYITARHAAANLSPPMSPLPTNRSLTPEICISECLEAQENVQRQHLGPISISAATAASQQLTALVSQKVRKLSHSSDEVDPRDGSSSSNQDTVYNDGSSSILRASSATDLQLHMPSSRSEGGLQHSSAAFSVPASPLAAFQKDGMFGAPLNALAKGMQSLAPGAGKLARGMQSIGANTDPKKLMMQRQKLAEEDLIWQAKKSKCRSVIIDF</sequence>
<dbReference type="Pfam" id="PF12456">
    <property type="entry name" value="hSac2"/>
    <property type="match status" value="1"/>
</dbReference>
<evidence type="ECO:0000259" key="3">
    <source>
        <dbReference type="PROSITE" id="PS51791"/>
    </source>
</evidence>
<dbReference type="GO" id="GO:0046856">
    <property type="term" value="P:phosphatidylinositol dephosphorylation"/>
    <property type="evidence" value="ECO:0007669"/>
    <property type="project" value="TreeGrafter"/>
</dbReference>
<dbReference type="InterPro" id="IPR022158">
    <property type="entry name" value="Inositol_phosphatase"/>
</dbReference>
<dbReference type="Pfam" id="PF02383">
    <property type="entry name" value="Syja_N"/>
    <property type="match status" value="1"/>
</dbReference>
<name>A0A6A7G3W1_9CRUS</name>
<proteinExistence type="evidence at transcript level"/>
<feature type="region of interest" description="Disordered" evidence="1">
    <location>
        <begin position="985"/>
        <end position="1010"/>
    </location>
</feature>
<accession>A0A6A7G3W1</accession>
<reference evidence="4" key="1">
    <citation type="submission" date="2017-11" db="EMBL/GenBank/DDBJ databases">
        <title>The sensing device of the deep-sea amphipod.</title>
        <authorList>
            <person name="Kobayashi H."/>
            <person name="Nagahama T."/>
            <person name="Arai W."/>
            <person name="Sasagawa Y."/>
            <person name="Umeda M."/>
            <person name="Hayashi T."/>
            <person name="Nikaido I."/>
            <person name="Watanabe H."/>
            <person name="Oguri K."/>
            <person name="Kitazato H."/>
            <person name="Fujioka K."/>
            <person name="Kido Y."/>
            <person name="Takami H."/>
        </authorList>
    </citation>
    <scope>NUCLEOTIDE SEQUENCE</scope>
    <source>
        <tissue evidence="4">Whole body</tissue>
    </source>
</reference>
<evidence type="ECO:0000259" key="2">
    <source>
        <dbReference type="PROSITE" id="PS50275"/>
    </source>
</evidence>
<evidence type="ECO:0000313" key="4">
    <source>
        <dbReference type="EMBL" id="LAC24605.1"/>
    </source>
</evidence>
<evidence type="ECO:0000256" key="1">
    <source>
        <dbReference type="SAM" id="MobiDB-lite"/>
    </source>
</evidence>
<dbReference type="GO" id="GO:0045334">
    <property type="term" value="C:clathrin-coated endocytic vesicle"/>
    <property type="evidence" value="ECO:0007669"/>
    <property type="project" value="TreeGrafter"/>
</dbReference>